<dbReference type="PANTHER" id="PTHR22601">
    <property type="entry name" value="ISP4 LIKE PROTEIN"/>
    <property type="match status" value="1"/>
</dbReference>
<feature type="compositionally biased region" description="Polar residues" evidence="10">
    <location>
        <begin position="1"/>
        <end position="14"/>
    </location>
</feature>
<proteinExistence type="inferred from homology"/>
<dbReference type="NCBIfam" id="TIGR00727">
    <property type="entry name" value="ISP4_OPT"/>
    <property type="match status" value="1"/>
</dbReference>
<feature type="compositionally biased region" description="Basic and acidic residues" evidence="10">
    <location>
        <begin position="290"/>
        <end position="333"/>
    </location>
</feature>
<feature type="transmembrane region" description="Helical" evidence="11">
    <location>
        <begin position="1144"/>
        <end position="1165"/>
    </location>
</feature>
<organism evidence="13 14">
    <name type="scientific">Abeliophyllum distichum</name>
    <dbReference type="NCBI Taxonomy" id="126358"/>
    <lineage>
        <taxon>Eukaryota</taxon>
        <taxon>Viridiplantae</taxon>
        <taxon>Streptophyta</taxon>
        <taxon>Embryophyta</taxon>
        <taxon>Tracheophyta</taxon>
        <taxon>Spermatophyta</taxon>
        <taxon>Magnoliopsida</taxon>
        <taxon>eudicotyledons</taxon>
        <taxon>Gunneridae</taxon>
        <taxon>Pentapetalae</taxon>
        <taxon>asterids</taxon>
        <taxon>lamiids</taxon>
        <taxon>Lamiales</taxon>
        <taxon>Oleaceae</taxon>
        <taxon>Forsythieae</taxon>
        <taxon>Abeliophyllum</taxon>
    </lineage>
</organism>
<dbReference type="Gene3D" id="3.40.30.10">
    <property type="entry name" value="Glutaredoxin"/>
    <property type="match status" value="1"/>
</dbReference>
<feature type="region of interest" description="Disordered" evidence="10">
    <location>
        <begin position="290"/>
        <end position="336"/>
    </location>
</feature>
<keyword evidence="4 11" id="KW-0812">Transmembrane</keyword>
<gene>
    <name evidence="13" type="ORF">Adt_12821</name>
</gene>
<dbReference type="AlphaFoldDB" id="A0ABD1US45"/>
<dbReference type="InterPro" id="IPR004813">
    <property type="entry name" value="OPT"/>
</dbReference>
<feature type="transmembrane region" description="Helical" evidence="11">
    <location>
        <begin position="64"/>
        <end position="86"/>
    </location>
</feature>
<feature type="domain" description="UBX" evidence="12">
    <location>
        <begin position="355"/>
        <end position="433"/>
    </location>
</feature>
<keyword evidence="7" id="KW-0653">Protein transport</keyword>
<dbReference type="GO" id="GO:0015833">
    <property type="term" value="P:peptide transport"/>
    <property type="evidence" value="ECO:0007669"/>
    <property type="project" value="UniProtKB-KW"/>
</dbReference>
<feature type="transmembrane region" description="Helical" evidence="11">
    <location>
        <begin position="514"/>
        <end position="533"/>
    </location>
</feature>
<protein>
    <submittedName>
        <fullName evidence="13">Oligopeptide transporter 7</fullName>
    </submittedName>
</protein>
<evidence type="ECO:0000313" key="13">
    <source>
        <dbReference type="EMBL" id="KAL2527767.1"/>
    </source>
</evidence>
<name>A0ABD1US45_9LAMI</name>
<dbReference type="EMBL" id="JBFOLK010000003">
    <property type="protein sequence ID" value="KAL2527767.1"/>
    <property type="molecule type" value="Genomic_DNA"/>
</dbReference>
<keyword evidence="6" id="KW-0571">Peptide transport</keyword>
<evidence type="ECO:0000313" key="14">
    <source>
        <dbReference type="Proteomes" id="UP001604336"/>
    </source>
</evidence>
<evidence type="ECO:0000256" key="1">
    <source>
        <dbReference type="ARBA" id="ARBA00004141"/>
    </source>
</evidence>
<evidence type="ECO:0000256" key="2">
    <source>
        <dbReference type="ARBA" id="ARBA00005484"/>
    </source>
</evidence>
<dbReference type="Pfam" id="PF21021">
    <property type="entry name" value="FAF1"/>
    <property type="match status" value="1"/>
</dbReference>
<dbReference type="Pfam" id="PF03169">
    <property type="entry name" value="OPT"/>
    <property type="match status" value="1"/>
</dbReference>
<dbReference type="NCBIfam" id="TIGR00728">
    <property type="entry name" value="OPT_sfam"/>
    <property type="match status" value="1"/>
</dbReference>
<evidence type="ECO:0000256" key="4">
    <source>
        <dbReference type="ARBA" id="ARBA00022692"/>
    </source>
</evidence>
<feature type="transmembrane region" description="Helical" evidence="11">
    <location>
        <begin position="677"/>
        <end position="695"/>
    </location>
</feature>
<dbReference type="GO" id="GO:0016020">
    <property type="term" value="C:membrane"/>
    <property type="evidence" value="ECO:0007669"/>
    <property type="project" value="UniProtKB-SubCell"/>
</dbReference>
<evidence type="ECO:0000256" key="10">
    <source>
        <dbReference type="SAM" id="MobiDB-lite"/>
    </source>
</evidence>
<feature type="transmembrane region" description="Helical" evidence="11">
    <location>
        <begin position="617"/>
        <end position="637"/>
    </location>
</feature>
<dbReference type="Proteomes" id="UP001604336">
    <property type="component" value="Unassembled WGS sequence"/>
</dbReference>
<comment type="similarity">
    <text evidence="2">Belongs to the oligopeptide OPT transporter (TC 2.A.67.1) family.</text>
</comment>
<keyword evidence="8 11" id="KW-1133">Transmembrane helix</keyword>
<dbReference type="InterPro" id="IPR049483">
    <property type="entry name" value="FAF1_2-like_UAS"/>
</dbReference>
<feature type="transmembrane region" description="Helical" evidence="11">
    <location>
        <begin position="1066"/>
        <end position="1085"/>
    </location>
</feature>
<evidence type="ECO:0000256" key="5">
    <source>
        <dbReference type="ARBA" id="ARBA00022786"/>
    </source>
</evidence>
<comment type="subcellular location">
    <subcellularLocation>
        <location evidence="1">Membrane</location>
        <topology evidence="1">Multi-pass membrane protein</topology>
    </subcellularLocation>
</comment>
<dbReference type="InterPro" id="IPR029071">
    <property type="entry name" value="Ubiquitin-like_domsf"/>
</dbReference>
<dbReference type="InterPro" id="IPR036249">
    <property type="entry name" value="Thioredoxin-like_sf"/>
</dbReference>
<dbReference type="GO" id="GO:0015031">
    <property type="term" value="P:protein transport"/>
    <property type="evidence" value="ECO:0007669"/>
    <property type="project" value="UniProtKB-KW"/>
</dbReference>
<evidence type="ECO:0000256" key="11">
    <source>
        <dbReference type="SAM" id="Phobius"/>
    </source>
</evidence>
<dbReference type="CDD" id="cd02958">
    <property type="entry name" value="UAS"/>
    <property type="match status" value="1"/>
</dbReference>
<keyword evidence="3" id="KW-0813">Transport</keyword>
<dbReference type="Pfam" id="PF00789">
    <property type="entry name" value="UBX"/>
    <property type="match status" value="1"/>
</dbReference>
<evidence type="ECO:0000256" key="7">
    <source>
        <dbReference type="ARBA" id="ARBA00022927"/>
    </source>
</evidence>
<feature type="transmembrane region" description="Helical" evidence="11">
    <location>
        <begin position="884"/>
        <end position="904"/>
    </location>
</feature>
<feature type="transmembrane region" description="Helical" evidence="11">
    <location>
        <begin position="753"/>
        <end position="777"/>
    </location>
</feature>
<comment type="caution">
    <text evidence="13">The sequence shown here is derived from an EMBL/GenBank/DDBJ whole genome shotgun (WGS) entry which is preliminary data.</text>
</comment>
<feature type="compositionally biased region" description="Pro residues" evidence="10">
    <location>
        <begin position="20"/>
        <end position="35"/>
    </location>
</feature>
<keyword evidence="9 11" id="KW-0472">Membrane</keyword>
<dbReference type="InterPro" id="IPR004648">
    <property type="entry name" value="Oligpept_transpt"/>
</dbReference>
<keyword evidence="5" id="KW-0833">Ubl conjugation pathway</keyword>
<dbReference type="SUPFAM" id="SSF54236">
    <property type="entry name" value="Ubiquitin-like"/>
    <property type="match status" value="1"/>
</dbReference>
<dbReference type="InterPro" id="IPR001012">
    <property type="entry name" value="UBX_dom"/>
</dbReference>
<feature type="transmembrane region" description="Helical" evidence="11">
    <location>
        <begin position="911"/>
        <end position="935"/>
    </location>
</feature>
<feature type="transmembrane region" description="Helical" evidence="11">
    <location>
        <begin position="996"/>
        <end position="1018"/>
    </location>
</feature>
<reference evidence="14" key="1">
    <citation type="submission" date="2024-07" db="EMBL/GenBank/DDBJ databases">
        <title>Two chromosome-level genome assemblies of Korean endemic species Abeliophyllum distichum and Forsythia ovata (Oleaceae).</title>
        <authorList>
            <person name="Jang H."/>
        </authorList>
    </citation>
    <scope>NUCLEOTIDE SEQUENCE [LARGE SCALE GENOMIC DNA]</scope>
</reference>
<dbReference type="PROSITE" id="PS50033">
    <property type="entry name" value="UBX"/>
    <property type="match status" value="1"/>
</dbReference>
<evidence type="ECO:0000259" key="12">
    <source>
        <dbReference type="PROSITE" id="PS50033"/>
    </source>
</evidence>
<feature type="transmembrane region" description="Helical" evidence="11">
    <location>
        <begin position="828"/>
        <end position="850"/>
    </location>
</feature>
<dbReference type="Gene3D" id="3.10.20.90">
    <property type="entry name" value="Phosphatidylinositol 3-kinase Catalytic Subunit, Chain A, domain 1"/>
    <property type="match status" value="1"/>
</dbReference>
<keyword evidence="14" id="KW-1185">Reference proteome</keyword>
<dbReference type="InterPro" id="IPR006577">
    <property type="entry name" value="UAS"/>
</dbReference>
<sequence>MAGTSNKPSSLSSEPTATAYPPPTPPPLPQKPPPQTQIKNLNIMVPLWPMAPIIIPPASAWKLITLPFSVISGSLGLIFGAIGLGMRAASGVLSYSIGMIGLNSPGRAGTTPLVSVTQSASEARDFVSNFERDYRSPRPNFVAESFMDGLQRSQQAFKLLFVYLHSPEHPDTQAFCERTLCNEALVAFVNENFVAWGGSIKASEGFKMSNSLKASRFPFCAVVMAATNQRISLLQQVEGPKSPEEMLTMLQRVLEESSPVLVAARLQAEERRNNMRLREEQDAAYQAALEADRARERQRKEEQERLEHEAAEAERRRKEEEEAREKEAREAAGKEAALAKMREEKALSLGIEPEKGPDVTQVLVRFPSGERRGRRFNCTETVQSLYDYVDSLGCLEVESYNLVSNFPRTIYGAEKLSLSLESSRITSSGQPFCGVELMRTANSSYHSKKAMEESSNEIRAPLIISKFHEETQDYSPSSEVNELPEPEENSPIRQVALTVPTTDDPSLPVLTFRMWVLGTLSCVLLSFLNQFFWYRTEPLSITAISAQIAVVPLGQLMAAKITERVFFKGTRWEFTLNPGPFNVKEHVLITIFANSGAGTVYAIHVVTAVKVFYKKHITFFVSLIVIITTQVLGFGWAGIFRRYLVEPAAMWWPANLVQVSLFRALHEIEKRPKGGVTRTQFFIIAFTCSFAYYIFPGYLFQMLTSLSWICWIFPKSIFAQQLGSGLKGLGIGAVGLDWSTISSYLGSPLASPWFATANVAVGFFFVMYVVTPLSYWFNIYQAKTFPIFSDDLFTSSGQIYNISSIIDSNFHLDAAAYNQEGPLYLSTFFAMTYGVGFAALSATVVHVLLFHGREIWEQSKSSFKEKKMDIHTQLMSKYNQVPEWWFWCILVANIALTIFACEYYKEQLQLPWWGVILACLIAIFFTLPIGIITAITNQSPGLNIITEYIIGYIYPGYPVANMCFKVYGYISMTQAITFLQDFKLGHYMKIPPRTMFMAQVVGTLIASLVYLGTAWWLMDTIPDICETTSSNSVWTCPGDHVFYDASVIWGLIGPRKIFGDEGTYGLINWFFLGGAIAPLLVWFATKAFPNQEWIRLINMPVLIGACGQMPPATAVNYTTWIIVGFLSGYVVYRYRPDLWQRHNYVLSGALDAGLAFMGVLLYLCLGLENINIDWWGNDLDGCPYASCPTAKAIVFKGCPVIS</sequence>
<feature type="region of interest" description="Disordered" evidence="10">
    <location>
        <begin position="1"/>
        <end position="35"/>
    </location>
</feature>
<evidence type="ECO:0000256" key="9">
    <source>
        <dbReference type="ARBA" id="ARBA00023136"/>
    </source>
</evidence>
<feature type="transmembrane region" description="Helical" evidence="11">
    <location>
        <begin position="1114"/>
        <end position="1132"/>
    </location>
</feature>
<dbReference type="SUPFAM" id="SSF52833">
    <property type="entry name" value="Thioredoxin-like"/>
    <property type="match status" value="1"/>
</dbReference>
<accession>A0ABD1US45</accession>
<evidence type="ECO:0000256" key="6">
    <source>
        <dbReference type="ARBA" id="ARBA00022856"/>
    </source>
</evidence>
<dbReference type="CDD" id="cd01767">
    <property type="entry name" value="UBX"/>
    <property type="match status" value="1"/>
</dbReference>
<evidence type="ECO:0000256" key="8">
    <source>
        <dbReference type="ARBA" id="ARBA00022989"/>
    </source>
</evidence>
<dbReference type="SMART" id="SM00594">
    <property type="entry name" value="UAS"/>
    <property type="match status" value="1"/>
</dbReference>
<evidence type="ECO:0000256" key="3">
    <source>
        <dbReference type="ARBA" id="ARBA00022448"/>
    </source>
</evidence>